<dbReference type="InterPro" id="IPR018333">
    <property type="entry name" value="Squalene_cyclase"/>
</dbReference>
<sequence>MENALLRSLVLGPKTILANEIRNANSGISDETSLKISMPQATDWGREDESNYVEMHVLRLELLNPTKTFGDIVIDYPYVECTSEAIQALTSFKKLYPGHRREEIQSCISKVVKFIESIQKPDGSWYGSWVVCFTYATWFGMKALVAGGKTFENSSSVRKACEFLLKKQLASGGWGESYLSYQDKVRRKFKSALNLKMAEFEVEMEHKRKALDEDVNILMYKVNEKSPKKSKSTRHLIKHIVDNNVKGILDTMFEKHIIKHYRA</sequence>
<dbReference type="GO" id="GO:0031559">
    <property type="term" value="F:oxidosqualene cyclase activity"/>
    <property type="evidence" value="ECO:0007669"/>
    <property type="project" value="UniProtKB-ARBA"/>
</dbReference>
<accession>A0AAP0JR09</accession>
<dbReference type="GO" id="GO:0016104">
    <property type="term" value="P:triterpenoid biosynthetic process"/>
    <property type="evidence" value="ECO:0007669"/>
    <property type="project" value="InterPro"/>
</dbReference>
<dbReference type="AlphaFoldDB" id="A0AAP0JR09"/>
<name>A0AAP0JR09_9MAGN</name>
<dbReference type="Pfam" id="PF13243">
    <property type="entry name" value="SQHop_cyclase_C"/>
    <property type="match status" value="1"/>
</dbReference>
<organism evidence="4 5">
    <name type="scientific">Stephania japonica</name>
    <dbReference type="NCBI Taxonomy" id="461633"/>
    <lineage>
        <taxon>Eukaryota</taxon>
        <taxon>Viridiplantae</taxon>
        <taxon>Streptophyta</taxon>
        <taxon>Embryophyta</taxon>
        <taxon>Tracheophyta</taxon>
        <taxon>Spermatophyta</taxon>
        <taxon>Magnoliopsida</taxon>
        <taxon>Ranunculales</taxon>
        <taxon>Menispermaceae</taxon>
        <taxon>Menispermoideae</taxon>
        <taxon>Cissampelideae</taxon>
        <taxon>Stephania</taxon>
    </lineage>
</organism>
<proteinExistence type="inferred from homology"/>
<evidence type="ECO:0000313" key="5">
    <source>
        <dbReference type="Proteomes" id="UP001417504"/>
    </source>
</evidence>
<evidence type="ECO:0000256" key="2">
    <source>
        <dbReference type="ARBA" id="ARBA00022737"/>
    </source>
</evidence>
<protein>
    <recommendedName>
        <fullName evidence="3">Squalene cyclase C-terminal domain-containing protein</fullName>
    </recommendedName>
</protein>
<evidence type="ECO:0000256" key="1">
    <source>
        <dbReference type="ARBA" id="ARBA00009755"/>
    </source>
</evidence>
<feature type="domain" description="Squalene cyclase C-terminal" evidence="3">
    <location>
        <begin position="72"/>
        <end position="186"/>
    </location>
</feature>
<dbReference type="Proteomes" id="UP001417504">
    <property type="component" value="Unassembled WGS sequence"/>
</dbReference>
<dbReference type="InterPro" id="IPR008930">
    <property type="entry name" value="Terpenoid_cyclase/PrenylTrfase"/>
</dbReference>
<comment type="caution">
    <text evidence="4">The sequence shown here is derived from an EMBL/GenBank/DDBJ whole genome shotgun (WGS) entry which is preliminary data.</text>
</comment>
<dbReference type="Gene3D" id="1.50.10.20">
    <property type="match status" value="1"/>
</dbReference>
<keyword evidence="2" id="KW-0677">Repeat</keyword>
<dbReference type="PANTHER" id="PTHR11764:SF20">
    <property type="entry name" value="LANOSTEROL SYNTHASE"/>
    <property type="match status" value="1"/>
</dbReference>
<evidence type="ECO:0000313" key="4">
    <source>
        <dbReference type="EMBL" id="KAK9137808.1"/>
    </source>
</evidence>
<dbReference type="EMBL" id="JBBNAE010000003">
    <property type="protein sequence ID" value="KAK9137808.1"/>
    <property type="molecule type" value="Genomic_DNA"/>
</dbReference>
<keyword evidence="5" id="KW-1185">Reference proteome</keyword>
<gene>
    <name evidence="4" type="ORF">Sjap_008402</name>
</gene>
<dbReference type="SUPFAM" id="SSF48239">
    <property type="entry name" value="Terpenoid cyclases/Protein prenyltransferases"/>
    <property type="match status" value="1"/>
</dbReference>
<evidence type="ECO:0000259" key="3">
    <source>
        <dbReference type="Pfam" id="PF13243"/>
    </source>
</evidence>
<dbReference type="InterPro" id="IPR032696">
    <property type="entry name" value="SQ_cyclase_C"/>
</dbReference>
<comment type="similarity">
    <text evidence="1">Belongs to the terpene cyclase/mutase family.</text>
</comment>
<dbReference type="GO" id="GO:0005811">
    <property type="term" value="C:lipid droplet"/>
    <property type="evidence" value="ECO:0007669"/>
    <property type="project" value="InterPro"/>
</dbReference>
<dbReference type="PANTHER" id="PTHR11764">
    <property type="entry name" value="TERPENE CYCLASE/MUTASE FAMILY MEMBER"/>
    <property type="match status" value="1"/>
</dbReference>
<reference evidence="4 5" key="1">
    <citation type="submission" date="2024-01" db="EMBL/GenBank/DDBJ databases">
        <title>Genome assemblies of Stephania.</title>
        <authorList>
            <person name="Yang L."/>
        </authorList>
    </citation>
    <scope>NUCLEOTIDE SEQUENCE [LARGE SCALE GENOMIC DNA]</scope>
    <source>
        <strain evidence="4">QJT</strain>
        <tissue evidence="4">Leaf</tissue>
    </source>
</reference>